<dbReference type="GO" id="GO:0005634">
    <property type="term" value="C:nucleus"/>
    <property type="evidence" value="ECO:0007669"/>
    <property type="project" value="UniProtKB-SubCell"/>
</dbReference>
<dbReference type="SMART" id="SM00674">
    <property type="entry name" value="CENPB"/>
    <property type="match status" value="1"/>
</dbReference>
<proteinExistence type="predicted"/>
<name>A0A9D4Q6P5_RHISA</name>
<keyword evidence="2" id="KW-0238">DNA-binding</keyword>
<evidence type="ECO:0000256" key="2">
    <source>
        <dbReference type="ARBA" id="ARBA00023125"/>
    </source>
</evidence>
<dbReference type="Gene3D" id="1.10.10.60">
    <property type="entry name" value="Homeodomain-like"/>
    <property type="match status" value="1"/>
</dbReference>
<evidence type="ECO:0000256" key="1">
    <source>
        <dbReference type="ARBA" id="ARBA00004123"/>
    </source>
</evidence>
<sequence length="161" mass="18331">MNKRNQYTAPFKKPAILLAEERGNSSALRHLGVIESTVRGLRKCRDRILRAAPTRKVFRWPKTGRFPKIEEDLAEFVRQHRSHFLPVNAELVQIKARELAREASVPRDTFKASSSWVQKFMRRASLCTASTDGTGCFMTVAGSAMSGKHWQLKKRDGNECD</sequence>
<dbReference type="PROSITE" id="PS51253">
    <property type="entry name" value="HTH_CENPB"/>
    <property type="match status" value="1"/>
</dbReference>
<dbReference type="Pfam" id="PF03221">
    <property type="entry name" value="HTH_Tnp_Tc5"/>
    <property type="match status" value="1"/>
</dbReference>
<dbReference type="Proteomes" id="UP000821837">
    <property type="component" value="Unassembled WGS sequence"/>
</dbReference>
<dbReference type="InterPro" id="IPR009057">
    <property type="entry name" value="Homeodomain-like_sf"/>
</dbReference>
<organism evidence="4 5">
    <name type="scientific">Rhipicephalus sanguineus</name>
    <name type="common">Brown dog tick</name>
    <name type="synonym">Ixodes sanguineus</name>
    <dbReference type="NCBI Taxonomy" id="34632"/>
    <lineage>
        <taxon>Eukaryota</taxon>
        <taxon>Metazoa</taxon>
        <taxon>Ecdysozoa</taxon>
        <taxon>Arthropoda</taxon>
        <taxon>Chelicerata</taxon>
        <taxon>Arachnida</taxon>
        <taxon>Acari</taxon>
        <taxon>Parasitiformes</taxon>
        <taxon>Ixodida</taxon>
        <taxon>Ixodoidea</taxon>
        <taxon>Ixodidae</taxon>
        <taxon>Rhipicephalinae</taxon>
        <taxon>Rhipicephalus</taxon>
        <taxon>Rhipicephalus</taxon>
    </lineage>
</organism>
<dbReference type="InterPro" id="IPR006600">
    <property type="entry name" value="HTH_CenpB_DNA-bd_dom"/>
</dbReference>
<protein>
    <recommendedName>
        <fullName evidence="3">HTH CENPB-type domain-containing protein</fullName>
    </recommendedName>
</protein>
<dbReference type="VEuPathDB" id="VectorBase:RSAN_041852"/>
<comment type="subcellular location">
    <subcellularLocation>
        <location evidence="1">Nucleus</location>
    </subcellularLocation>
</comment>
<reference evidence="4" key="1">
    <citation type="journal article" date="2020" name="Cell">
        <title>Large-Scale Comparative Analyses of Tick Genomes Elucidate Their Genetic Diversity and Vector Capacities.</title>
        <authorList>
            <consortium name="Tick Genome and Microbiome Consortium (TIGMIC)"/>
            <person name="Jia N."/>
            <person name="Wang J."/>
            <person name="Shi W."/>
            <person name="Du L."/>
            <person name="Sun Y."/>
            <person name="Zhan W."/>
            <person name="Jiang J.F."/>
            <person name="Wang Q."/>
            <person name="Zhang B."/>
            <person name="Ji P."/>
            <person name="Bell-Sakyi L."/>
            <person name="Cui X.M."/>
            <person name="Yuan T.T."/>
            <person name="Jiang B.G."/>
            <person name="Yang W.F."/>
            <person name="Lam T.T."/>
            <person name="Chang Q.C."/>
            <person name="Ding S.J."/>
            <person name="Wang X.J."/>
            <person name="Zhu J.G."/>
            <person name="Ruan X.D."/>
            <person name="Zhao L."/>
            <person name="Wei J.T."/>
            <person name="Ye R.Z."/>
            <person name="Que T.C."/>
            <person name="Du C.H."/>
            <person name="Zhou Y.H."/>
            <person name="Cheng J.X."/>
            <person name="Dai P.F."/>
            <person name="Guo W.B."/>
            <person name="Han X.H."/>
            <person name="Huang E.J."/>
            <person name="Li L.F."/>
            <person name="Wei W."/>
            <person name="Gao Y.C."/>
            <person name="Liu J.Z."/>
            <person name="Shao H.Z."/>
            <person name="Wang X."/>
            <person name="Wang C.C."/>
            <person name="Yang T.C."/>
            <person name="Huo Q.B."/>
            <person name="Li W."/>
            <person name="Chen H.Y."/>
            <person name="Chen S.E."/>
            <person name="Zhou L.G."/>
            <person name="Ni X.B."/>
            <person name="Tian J.H."/>
            <person name="Sheng Y."/>
            <person name="Liu T."/>
            <person name="Pan Y.S."/>
            <person name="Xia L.Y."/>
            <person name="Li J."/>
            <person name="Zhao F."/>
            <person name="Cao W.C."/>
        </authorList>
    </citation>
    <scope>NUCLEOTIDE SEQUENCE</scope>
    <source>
        <strain evidence="4">Rsan-2018</strain>
    </source>
</reference>
<dbReference type="EMBL" id="JABSTV010001248">
    <property type="protein sequence ID" value="KAH7969021.1"/>
    <property type="molecule type" value="Genomic_DNA"/>
</dbReference>
<accession>A0A9D4Q6P5</accession>
<gene>
    <name evidence="4" type="ORF">HPB52_013688</name>
</gene>
<evidence type="ECO:0000313" key="5">
    <source>
        <dbReference type="Proteomes" id="UP000821837"/>
    </source>
</evidence>
<dbReference type="AlphaFoldDB" id="A0A9D4Q6P5"/>
<comment type="caution">
    <text evidence="4">The sequence shown here is derived from an EMBL/GenBank/DDBJ whole genome shotgun (WGS) entry which is preliminary data.</text>
</comment>
<dbReference type="GO" id="GO:0003677">
    <property type="term" value="F:DNA binding"/>
    <property type="evidence" value="ECO:0007669"/>
    <property type="project" value="UniProtKB-KW"/>
</dbReference>
<dbReference type="SUPFAM" id="SSF46689">
    <property type="entry name" value="Homeodomain-like"/>
    <property type="match status" value="1"/>
</dbReference>
<evidence type="ECO:0000313" key="4">
    <source>
        <dbReference type="EMBL" id="KAH7969021.1"/>
    </source>
</evidence>
<evidence type="ECO:0000259" key="3">
    <source>
        <dbReference type="PROSITE" id="PS51253"/>
    </source>
</evidence>
<reference evidence="4" key="2">
    <citation type="submission" date="2021-09" db="EMBL/GenBank/DDBJ databases">
        <authorList>
            <person name="Jia N."/>
            <person name="Wang J."/>
            <person name="Shi W."/>
            <person name="Du L."/>
            <person name="Sun Y."/>
            <person name="Zhan W."/>
            <person name="Jiang J."/>
            <person name="Wang Q."/>
            <person name="Zhang B."/>
            <person name="Ji P."/>
            <person name="Sakyi L.B."/>
            <person name="Cui X."/>
            <person name="Yuan T."/>
            <person name="Jiang B."/>
            <person name="Yang W."/>
            <person name="Lam T.T.-Y."/>
            <person name="Chang Q."/>
            <person name="Ding S."/>
            <person name="Wang X."/>
            <person name="Zhu J."/>
            <person name="Ruan X."/>
            <person name="Zhao L."/>
            <person name="Wei J."/>
            <person name="Que T."/>
            <person name="Du C."/>
            <person name="Cheng J."/>
            <person name="Dai P."/>
            <person name="Han X."/>
            <person name="Huang E."/>
            <person name="Gao Y."/>
            <person name="Liu J."/>
            <person name="Shao H."/>
            <person name="Ye R."/>
            <person name="Li L."/>
            <person name="Wei W."/>
            <person name="Wang X."/>
            <person name="Wang C."/>
            <person name="Huo Q."/>
            <person name="Li W."/>
            <person name="Guo W."/>
            <person name="Chen H."/>
            <person name="Chen S."/>
            <person name="Zhou L."/>
            <person name="Zhou L."/>
            <person name="Ni X."/>
            <person name="Tian J."/>
            <person name="Zhou Y."/>
            <person name="Sheng Y."/>
            <person name="Liu T."/>
            <person name="Pan Y."/>
            <person name="Xia L."/>
            <person name="Li J."/>
            <person name="Zhao F."/>
            <person name="Cao W."/>
        </authorList>
    </citation>
    <scope>NUCLEOTIDE SEQUENCE</scope>
    <source>
        <strain evidence="4">Rsan-2018</strain>
        <tissue evidence="4">Larvae</tissue>
    </source>
</reference>
<feature type="domain" description="HTH CENPB-type" evidence="3">
    <location>
        <begin position="57"/>
        <end position="130"/>
    </location>
</feature>
<keyword evidence="5" id="KW-1185">Reference proteome</keyword>